<evidence type="ECO:0000256" key="1">
    <source>
        <dbReference type="SAM" id="MobiDB-lite"/>
    </source>
</evidence>
<accession>A0A9N9VGI4</accession>
<evidence type="ECO:0000313" key="2">
    <source>
        <dbReference type="EMBL" id="CAH0022776.1"/>
    </source>
</evidence>
<evidence type="ECO:0000313" key="3">
    <source>
        <dbReference type="Proteomes" id="UP000696573"/>
    </source>
</evidence>
<feature type="compositionally biased region" description="Basic residues" evidence="1">
    <location>
        <begin position="639"/>
        <end position="653"/>
    </location>
</feature>
<organism evidence="2 3">
    <name type="scientific">Clonostachys rhizophaga</name>
    <dbReference type="NCBI Taxonomy" id="160324"/>
    <lineage>
        <taxon>Eukaryota</taxon>
        <taxon>Fungi</taxon>
        <taxon>Dikarya</taxon>
        <taxon>Ascomycota</taxon>
        <taxon>Pezizomycotina</taxon>
        <taxon>Sordariomycetes</taxon>
        <taxon>Hypocreomycetidae</taxon>
        <taxon>Hypocreales</taxon>
        <taxon>Bionectriaceae</taxon>
        <taxon>Clonostachys</taxon>
    </lineage>
</organism>
<proteinExistence type="predicted"/>
<gene>
    <name evidence="2" type="ORF">CRHIZ90672A_00012897</name>
</gene>
<comment type="caution">
    <text evidence="2">The sequence shown here is derived from an EMBL/GenBank/DDBJ whole genome shotgun (WGS) entry which is preliminary data.</text>
</comment>
<feature type="compositionally biased region" description="Polar residues" evidence="1">
    <location>
        <begin position="615"/>
        <end position="626"/>
    </location>
</feature>
<dbReference type="AlphaFoldDB" id="A0A9N9VGI4"/>
<feature type="region of interest" description="Disordered" evidence="1">
    <location>
        <begin position="28"/>
        <end position="58"/>
    </location>
</feature>
<dbReference type="EMBL" id="CABFNQ020000682">
    <property type="protein sequence ID" value="CAH0022776.1"/>
    <property type="molecule type" value="Genomic_DNA"/>
</dbReference>
<feature type="region of interest" description="Disordered" evidence="1">
    <location>
        <begin position="140"/>
        <end position="194"/>
    </location>
</feature>
<name>A0A9N9VGI4_9HYPO</name>
<protein>
    <submittedName>
        <fullName evidence="2">Uncharacterized protein</fullName>
    </submittedName>
</protein>
<feature type="compositionally biased region" description="Basic and acidic residues" evidence="1">
    <location>
        <begin position="168"/>
        <end position="194"/>
    </location>
</feature>
<reference evidence="2" key="1">
    <citation type="submission" date="2021-10" db="EMBL/GenBank/DDBJ databases">
        <authorList>
            <person name="Piombo E."/>
        </authorList>
    </citation>
    <scope>NUCLEOTIDE SEQUENCE</scope>
</reference>
<sequence>MADSVRGDGVFRLMSALAALVENPERLDRERERFNKSPPAYRSNFSHNSTLSQSPELRSEERKWQLIRERWASFAGTQFSEEQDEERKRIEEASLNRTGSVPIGKSFSELAEENVKARWVEQGIWNEKWKDSCTIGKWKHEEPSELESESEAESEPSCSPFCPPPQRAEAKRGRPKRAEELQRSAERRLVREREREASRPFHQFVYQVSKERERIQAELNPPKVPSLCPFDFHLTCYGTADSYRHVWAADRQAQDEPNEEKANAETPRDINSTAYERVKNKWIKRGIWNGKWGVLPGMSWKHEQPQEDMLREELGDDPISVQASPPRDNGSETKRVSPRSISGAHLPAEGTDALVQASPPGDNGSETEQVSPRSVFGDYLPTEWTDALVQASPPGDNRYGTEQEPPRSLFAEYQPVEWTDGNGYGTEQARPWSLFPDYRPAESNNQASSIQDASQQEEPPTSTVSGVLESHGYGTGGAPSGPVTGSPNSSPQDLLPAPGPEEVLDSDISHPCTASNSRRSARIVARRPTLSQGRRSEDGQALQMARAALGPVHSAKVSKSRRKSAPGQRLRPNASELLSEARQSSPGLDVPAPPAAAAPAPLRRSRRLQEAAHNGGSQSRPGQTSAPEPKPSLSARPRGVSKRRSSTARHRAR</sequence>
<keyword evidence="3" id="KW-1185">Reference proteome</keyword>
<dbReference type="Proteomes" id="UP000696573">
    <property type="component" value="Unassembled WGS sequence"/>
</dbReference>
<feature type="compositionally biased region" description="Polar residues" evidence="1">
    <location>
        <begin position="43"/>
        <end position="56"/>
    </location>
</feature>
<feature type="region of interest" description="Disordered" evidence="1">
    <location>
        <begin position="315"/>
        <end position="653"/>
    </location>
</feature>
<dbReference type="OrthoDB" id="5401786at2759"/>
<feature type="compositionally biased region" description="Acidic residues" evidence="1">
    <location>
        <begin position="144"/>
        <end position="154"/>
    </location>
</feature>
<feature type="compositionally biased region" description="Polar residues" evidence="1">
    <location>
        <begin position="483"/>
        <end position="492"/>
    </location>
</feature>
<feature type="compositionally biased region" description="Polar residues" evidence="1">
    <location>
        <begin position="442"/>
        <end position="465"/>
    </location>
</feature>